<feature type="transmembrane region" description="Helical" evidence="8">
    <location>
        <begin position="33"/>
        <end position="52"/>
    </location>
</feature>
<keyword evidence="4 8" id="KW-0769">Symport</keyword>
<proteinExistence type="evidence at transcript level"/>
<dbReference type="PANTHER" id="PTHR11958:SF63">
    <property type="entry name" value="AMINO ACID TRANSPORTER"/>
    <property type="match status" value="1"/>
</dbReference>
<sequence>MKNGRLGEDVKYVEPRSSPTCCEKFGQWIKDNLLLVLIIIGVVLALLIGFLLKEHSSHDFTKREVYYISFPGVLFLNMLKMLIIPLIVTSVVAGLATLDVSTAGRMGWRTVLYYFCTTILAVILGIILVVAIHPGKGNPDDMVRSGQSKQVKAEDAFMDLLRNIFPPNLIGATMEKYKTFEPEVEDPGETTLNATNGTADNDAMLLIMSDAPKGGMVSGMNVLGIIVFSIALGVTIAKMGELGTPLVIWFVALNEAVMRIVWIVMWYSPIGIMFLVLGRVLGMDDWATVAGQLGMYCVTVITGLLIHGLIVLPLAYLIFARKNPIKFLLNVLPALLTAFGTASSSATLPVTIRCLETKARLDKRVTQFVLPVGATINMDGTALYEAVAAIFIAQVYGYDLDIGGYITISITATLASIGAAGIPEAGLVTMVIVLTAVGLPAEGVTLIIIIDWLIDRIRTTVNVFGDSVGAGIINRYTLRDFEKQEEEQFHGVDAIEMGEGRYTADNEGFTKDELMNPL</sequence>
<dbReference type="Gene3D" id="1.10.3860.10">
    <property type="entry name" value="Sodium:dicarboxylate symporter"/>
    <property type="match status" value="1"/>
</dbReference>
<comment type="similarity">
    <text evidence="8">Belongs to the dicarboxylate/amino acid:cation symporter (DAACS) (TC 2.A.23) family.</text>
</comment>
<feature type="transmembrane region" description="Helical" evidence="8">
    <location>
        <begin position="111"/>
        <end position="132"/>
    </location>
</feature>
<keyword evidence="7" id="KW-0325">Glycoprotein</keyword>
<feature type="transmembrane region" description="Helical" evidence="8">
    <location>
        <begin position="222"/>
        <end position="240"/>
    </location>
</feature>
<dbReference type="GO" id="GO:0005886">
    <property type="term" value="C:plasma membrane"/>
    <property type="evidence" value="ECO:0007669"/>
    <property type="project" value="TreeGrafter"/>
</dbReference>
<dbReference type="AlphaFoldDB" id="A0A0U2SRB9"/>
<feature type="transmembrane region" description="Helical" evidence="8">
    <location>
        <begin position="73"/>
        <end position="96"/>
    </location>
</feature>
<feature type="transmembrane region" description="Helical" evidence="8">
    <location>
        <begin position="260"/>
        <end position="281"/>
    </location>
</feature>
<dbReference type="PANTHER" id="PTHR11958">
    <property type="entry name" value="SODIUM/DICARBOXYLATE SYMPORTER-RELATED"/>
    <property type="match status" value="1"/>
</dbReference>
<accession>A0A0U2SRB9</accession>
<dbReference type="GO" id="GO:0015501">
    <property type="term" value="F:glutamate:sodium symporter activity"/>
    <property type="evidence" value="ECO:0007669"/>
    <property type="project" value="TreeGrafter"/>
</dbReference>
<feature type="transmembrane region" description="Helical" evidence="8">
    <location>
        <begin position="402"/>
        <end position="422"/>
    </location>
</feature>
<evidence type="ECO:0000256" key="3">
    <source>
        <dbReference type="ARBA" id="ARBA00022692"/>
    </source>
</evidence>
<evidence type="ECO:0000256" key="5">
    <source>
        <dbReference type="ARBA" id="ARBA00022989"/>
    </source>
</evidence>
<dbReference type="Pfam" id="PF00375">
    <property type="entry name" value="SDF"/>
    <property type="match status" value="1"/>
</dbReference>
<dbReference type="PROSITE" id="PS00714">
    <property type="entry name" value="NA_DICARBOXYL_SYMP_2"/>
    <property type="match status" value="1"/>
</dbReference>
<dbReference type="InterPro" id="IPR001991">
    <property type="entry name" value="Na-dicarboxylate_symporter"/>
</dbReference>
<feature type="transmembrane region" description="Helical" evidence="8">
    <location>
        <begin position="331"/>
        <end position="355"/>
    </location>
</feature>
<keyword evidence="6 8" id="KW-0472">Membrane</keyword>
<dbReference type="OrthoDB" id="5877963at2759"/>
<comment type="subcellular location">
    <subcellularLocation>
        <location evidence="1 8">Membrane</location>
        <topology evidence="1 8">Multi-pass membrane protein</topology>
    </subcellularLocation>
</comment>
<name>A0A0U2SRB9_SACKO</name>
<keyword evidence="2 8" id="KW-0813">Transport</keyword>
<keyword evidence="3 8" id="KW-0812">Transmembrane</keyword>
<evidence type="ECO:0000256" key="1">
    <source>
        <dbReference type="ARBA" id="ARBA00004141"/>
    </source>
</evidence>
<dbReference type="GO" id="GO:0015175">
    <property type="term" value="F:neutral L-amino acid transmembrane transporter activity"/>
    <property type="evidence" value="ECO:0007669"/>
    <property type="project" value="TreeGrafter"/>
</dbReference>
<dbReference type="InterPro" id="IPR036458">
    <property type="entry name" value="Na:dicarbo_symporter_sf"/>
</dbReference>
<feature type="transmembrane region" description="Helical" evidence="8">
    <location>
        <begin position="428"/>
        <end position="454"/>
    </location>
</feature>
<dbReference type="InterPro" id="IPR050746">
    <property type="entry name" value="DAACS"/>
</dbReference>
<organism evidence="9">
    <name type="scientific">Saccoglossus kowalevskii</name>
    <name type="common">Acorn worm</name>
    <dbReference type="NCBI Taxonomy" id="10224"/>
    <lineage>
        <taxon>Eukaryota</taxon>
        <taxon>Metazoa</taxon>
        <taxon>Hemichordata</taxon>
        <taxon>Enteropneusta</taxon>
        <taxon>Harrimaniidae</taxon>
        <taxon>Saccoglossus</taxon>
    </lineage>
</organism>
<dbReference type="InterPro" id="IPR018107">
    <property type="entry name" value="Na-dicarboxylate_symporter_CS"/>
</dbReference>
<evidence type="ECO:0000313" key="9">
    <source>
        <dbReference type="EMBL" id="ALR88674.1"/>
    </source>
</evidence>
<reference evidence="9" key="1">
    <citation type="journal article" date="2015" name="Nature">
        <title>Hemichordate genomes and deuterostome origins.</title>
        <authorList>
            <person name="Simakov O."/>
            <person name="Kawashima T."/>
            <person name="Marletaz F."/>
            <person name="Jenkins J."/>
            <person name="Koyanagi R."/>
            <person name="Mitros T."/>
            <person name="Hisata K."/>
            <person name="Bredeson J."/>
            <person name="Shoguchi E."/>
            <person name="Gyoja F."/>
            <person name="Yue J.X."/>
            <person name="Chen Y.C."/>
            <person name="Freeman R.M.Jr."/>
            <person name="Sasaki A."/>
            <person name="Hikosaka-Katayama T."/>
            <person name="Sato A."/>
            <person name="Fujie M."/>
            <person name="Baughman K.W."/>
            <person name="Levine J."/>
            <person name="Gonzalez P."/>
            <person name="Cameron C."/>
            <person name="Fritzenwanker J.H."/>
            <person name="Pani A.M."/>
            <person name="Goto H."/>
            <person name="Kanda M."/>
            <person name="Arakaki N."/>
            <person name="Yamasaki S."/>
            <person name="Qu J."/>
            <person name="Cree A."/>
            <person name="Ding Y."/>
            <person name="Dinh H.H."/>
            <person name="Dugan S."/>
            <person name="Holder M."/>
            <person name="Jhangiani S.N."/>
            <person name="Kovar C.L."/>
            <person name="Lee S.L."/>
            <person name="Lewis L.R."/>
            <person name="Morton D."/>
            <person name="Nazareth L.V."/>
            <person name="Okwuonu G."/>
            <person name="Santibanez J."/>
            <person name="Chen R."/>
            <person name="Richards S."/>
            <person name="Muzny D.M."/>
            <person name="Gillis A."/>
            <person name="Peshkin L."/>
            <person name="Wu M."/>
            <person name="Humphreys T."/>
            <person name="Su Y.H."/>
            <person name="Putnam N.H."/>
            <person name="Schmutz J."/>
            <person name="Fujiyama A."/>
            <person name="Yu J.K."/>
            <person name="Tagawa K."/>
            <person name="Worley K.C."/>
            <person name="Gibbs R.A."/>
            <person name="Kirschner M.W."/>
            <person name="Lowe C.J."/>
            <person name="Satoh N."/>
            <person name="Rokhsar D.S."/>
            <person name="Gerhart J."/>
        </authorList>
    </citation>
    <scope>NUCLEOTIDE SEQUENCE</scope>
</reference>
<dbReference type="EMBL" id="KU052841">
    <property type="protein sequence ID" value="ALR88674.1"/>
    <property type="molecule type" value="mRNA"/>
</dbReference>
<dbReference type="SUPFAM" id="SSF118215">
    <property type="entry name" value="Proton glutamate symport protein"/>
    <property type="match status" value="1"/>
</dbReference>
<keyword evidence="5 8" id="KW-1133">Transmembrane helix</keyword>
<dbReference type="PRINTS" id="PR00173">
    <property type="entry name" value="EDTRNSPORT"/>
</dbReference>
<evidence type="ECO:0000256" key="4">
    <source>
        <dbReference type="ARBA" id="ARBA00022847"/>
    </source>
</evidence>
<protein>
    <recommendedName>
        <fullName evidence="8">Amino acid transporter</fullName>
    </recommendedName>
</protein>
<evidence type="ECO:0000256" key="6">
    <source>
        <dbReference type="ARBA" id="ARBA00023136"/>
    </source>
</evidence>
<evidence type="ECO:0000256" key="7">
    <source>
        <dbReference type="ARBA" id="ARBA00023180"/>
    </source>
</evidence>
<evidence type="ECO:0000256" key="2">
    <source>
        <dbReference type="ARBA" id="ARBA00022448"/>
    </source>
</evidence>
<evidence type="ECO:0000256" key="8">
    <source>
        <dbReference type="RuleBase" id="RU361216"/>
    </source>
</evidence>
<dbReference type="GO" id="GO:0005313">
    <property type="term" value="F:L-glutamate transmembrane transporter activity"/>
    <property type="evidence" value="ECO:0007669"/>
    <property type="project" value="TreeGrafter"/>
</dbReference>
<feature type="transmembrane region" description="Helical" evidence="8">
    <location>
        <begin position="293"/>
        <end position="319"/>
    </location>
</feature>